<evidence type="ECO:0000256" key="1">
    <source>
        <dbReference type="SAM" id="MobiDB-lite"/>
    </source>
</evidence>
<keyword evidence="5" id="KW-1185">Reference proteome</keyword>
<reference evidence="4 5" key="2">
    <citation type="submission" date="2018-04" db="EMBL/GenBank/DDBJ databases">
        <title>Thauera lacus sp. nov., isolated from an saline lake in Inner Mongolia, China.</title>
        <authorList>
            <person name="Liang Q.-Y."/>
        </authorList>
    </citation>
    <scope>NUCLEOTIDE SEQUENCE [LARGE SCALE GENOMIC DNA]</scope>
    <source>
        <strain evidence="4 5">D20</strain>
    </source>
</reference>
<dbReference type="PANTHER" id="PTHR36698:SF2">
    <property type="entry name" value="MCE_MLAD DOMAIN-CONTAINING PROTEIN"/>
    <property type="match status" value="1"/>
</dbReference>
<sequence>MENRAHALAAGLFALFLGTALIAALWWFSDGREPTRDYLLVSTGSVTGLNVQAQVRYRGIAAGKVTDIRVDPADVRNILVTIRIRENLPVTRGTRATLGYQGVTGLAFVQLDDRGEDPVPLAGEPGNLPRIALEAGLMDQLTDAAMEAMSRFREFAERSAVFFDEANLERFRNTLQRLESAAEGVDRTFSVAPEAFTAIRDTLSPQNMQRFSTVLENLEAASGEATPAVVEMRTLMARLSGMAERLDDAAGAASDGLLDDTLPQLNELLGELVSVSRRLGRLVDEVEAAPQILLTGRRNQQPGPGEKGFQQPPAH</sequence>
<dbReference type="RefSeq" id="WP_107491738.1">
    <property type="nucleotide sequence ID" value="NZ_PZKC01000001.1"/>
</dbReference>
<accession>A0A2T4IJM3</accession>
<evidence type="ECO:0000259" key="3">
    <source>
        <dbReference type="Pfam" id="PF02470"/>
    </source>
</evidence>
<keyword evidence="2" id="KW-0812">Transmembrane</keyword>
<comment type="caution">
    <text evidence="4">The sequence shown here is derived from an EMBL/GenBank/DDBJ whole genome shotgun (WGS) entry which is preliminary data.</text>
</comment>
<keyword evidence="2" id="KW-1133">Transmembrane helix</keyword>
<evidence type="ECO:0000256" key="2">
    <source>
        <dbReference type="SAM" id="Phobius"/>
    </source>
</evidence>
<dbReference type="Pfam" id="PF02470">
    <property type="entry name" value="MlaD"/>
    <property type="match status" value="1"/>
</dbReference>
<dbReference type="PANTHER" id="PTHR36698">
    <property type="entry name" value="BLL5892 PROTEIN"/>
    <property type="match status" value="1"/>
</dbReference>
<evidence type="ECO:0000313" key="4">
    <source>
        <dbReference type="EMBL" id="PTD97978.1"/>
    </source>
</evidence>
<dbReference type="EMBL" id="PZKC01000001">
    <property type="protein sequence ID" value="PTD97978.1"/>
    <property type="molecule type" value="Genomic_DNA"/>
</dbReference>
<protein>
    <submittedName>
        <fullName evidence="4">MCE family protein</fullName>
    </submittedName>
</protein>
<dbReference type="AlphaFoldDB" id="A0A2T4IJM3"/>
<dbReference type="InterPro" id="IPR003399">
    <property type="entry name" value="Mce/MlaD"/>
</dbReference>
<keyword evidence="2" id="KW-0472">Membrane</keyword>
<feature type="region of interest" description="Disordered" evidence="1">
    <location>
        <begin position="293"/>
        <end position="315"/>
    </location>
</feature>
<feature type="transmembrane region" description="Helical" evidence="2">
    <location>
        <begin position="7"/>
        <end position="28"/>
    </location>
</feature>
<dbReference type="OrthoDB" id="5294672at2"/>
<gene>
    <name evidence="4" type="ORF">C8261_00735</name>
</gene>
<evidence type="ECO:0000313" key="5">
    <source>
        <dbReference type="Proteomes" id="UP000241193"/>
    </source>
</evidence>
<dbReference type="Proteomes" id="UP000241193">
    <property type="component" value="Unassembled WGS sequence"/>
</dbReference>
<name>A0A2T4IJM3_9RHOO</name>
<feature type="domain" description="Mce/MlaD" evidence="3">
    <location>
        <begin position="41"/>
        <end position="113"/>
    </location>
</feature>
<proteinExistence type="predicted"/>
<reference evidence="4 5" key="1">
    <citation type="submission" date="2018-03" db="EMBL/GenBank/DDBJ databases">
        <authorList>
            <person name="Keele B.F."/>
        </authorList>
    </citation>
    <scope>NUCLEOTIDE SEQUENCE [LARGE SCALE GENOMIC DNA]</scope>
    <source>
        <strain evidence="4 5">D20</strain>
    </source>
</reference>
<organism evidence="4 5">
    <name type="scientific">Pseudothauera lacus</name>
    <dbReference type="NCBI Taxonomy" id="2136175"/>
    <lineage>
        <taxon>Bacteria</taxon>
        <taxon>Pseudomonadati</taxon>
        <taxon>Pseudomonadota</taxon>
        <taxon>Betaproteobacteria</taxon>
        <taxon>Rhodocyclales</taxon>
        <taxon>Zoogloeaceae</taxon>
        <taxon>Pseudothauera</taxon>
    </lineage>
</organism>